<protein>
    <recommendedName>
        <fullName evidence="5">Prolyl endopeptidase-like</fullName>
    </recommendedName>
    <alternativeName>
        <fullName evidence="6">Prolylendopeptidase-like</fullName>
    </alternativeName>
</protein>
<accession>A0A9P5STN9</accession>
<evidence type="ECO:0000313" key="11">
    <source>
        <dbReference type="EMBL" id="KAF9338285.1"/>
    </source>
</evidence>
<dbReference type="SUPFAM" id="SSF53474">
    <property type="entry name" value="alpha/beta-Hydrolases"/>
    <property type="match status" value="1"/>
</dbReference>
<comment type="similarity">
    <text evidence="1">Belongs to the peptidase S9A family.</text>
</comment>
<feature type="compositionally biased region" description="Low complexity" evidence="8">
    <location>
        <begin position="7"/>
        <end position="37"/>
    </location>
</feature>
<gene>
    <name evidence="11" type="ORF">BG006_006627</name>
</gene>
<name>A0A9P5STN9_9FUNG</name>
<keyword evidence="2" id="KW-0645">Protease</keyword>
<dbReference type="InterPro" id="IPR051543">
    <property type="entry name" value="Serine_Peptidase_S9A"/>
</dbReference>
<dbReference type="AlphaFoldDB" id="A0A9P5STN9"/>
<keyword evidence="3" id="KW-0378">Hydrolase</keyword>
<comment type="caution">
    <text evidence="11">The sequence shown here is derived from an EMBL/GenBank/DDBJ whole genome shotgun (WGS) entry which is preliminary data.</text>
</comment>
<dbReference type="GO" id="GO:0004252">
    <property type="term" value="F:serine-type endopeptidase activity"/>
    <property type="evidence" value="ECO:0007669"/>
    <property type="project" value="InterPro"/>
</dbReference>
<dbReference type="PANTHER" id="PTHR11757">
    <property type="entry name" value="PROTEASE FAMILY S9A OLIGOPEPTIDASE"/>
    <property type="match status" value="1"/>
</dbReference>
<feature type="region of interest" description="Disordered" evidence="8">
    <location>
        <begin position="1002"/>
        <end position="1030"/>
    </location>
</feature>
<feature type="domain" description="Peptidase S9 prolyl oligopeptidase catalytic" evidence="9">
    <location>
        <begin position="914"/>
        <end position="1001"/>
    </location>
</feature>
<dbReference type="Gene3D" id="2.130.10.120">
    <property type="entry name" value="Prolyl oligopeptidase, N-terminal domain"/>
    <property type="match status" value="1"/>
</dbReference>
<evidence type="ECO:0000259" key="9">
    <source>
        <dbReference type="Pfam" id="PF00326"/>
    </source>
</evidence>
<dbReference type="PRINTS" id="PR00862">
    <property type="entry name" value="PROLIGOPTASE"/>
</dbReference>
<dbReference type="Proteomes" id="UP000696485">
    <property type="component" value="Unassembled WGS sequence"/>
</dbReference>
<dbReference type="PANTHER" id="PTHR11757:SF19">
    <property type="entry name" value="PROLYL ENDOPEPTIDASE-LIKE"/>
    <property type="match status" value="1"/>
</dbReference>
<dbReference type="SUPFAM" id="SSF50993">
    <property type="entry name" value="Peptidase/esterase 'gauge' domain"/>
    <property type="match status" value="1"/>
</dbReference>
<dbReference type="Pfam" id="PF00326">
    <property type="entry name" value="Peptidase_S9"/>
    <property type="match status" value="2"/>
</dbReference>
<feature type="compositionally biased region" description="Basic and acidic residues" evidence="8">
    <location>
        <begin position="144"/>
        <end position="155"/>
    </location>
</feature>
<organism evidence="11 12">
    <name type="scientific">Podila minutissima</name>
    <dbReference type="NCBI Taxonomy" id="64525"/>
    <lineage>
        <taxon>Eukaryota</taxon>
        <taxon>Fungi</taxon>
        <taxon>Fungi incertae sedis</taxon>
        <taxon>Mucoromycota</taxon>
        <taxon>Mortierellomycotina</taxon>
        <taxon>Mortierellomycetes</taxon>
        <taxon>Mortierellales</taxon>
        <taxon>Mortierellaceae</taxon>
        <taxon>Podila</taxon>
    </lineage>
</organism>
<feature type="domain" description="Peptidase S9 prolyl oligopeptidase catalytic" evidence="9">
    <location>
        <begin position="812"/>
        <end position="887"/>
    </location>
</feature>
<evidence type="ECO:0000256" key="5">
    <source>
        <dbReference type="ARBA" id="ARBA00039290"/>
    </source>
</evidence>
<evidence type="ECO:0000259" key="10">
    <source>
        <dbReference type="Pfam" id="PF02897"/>
    </source>
</evidence>
<feature type="domain" description="Peptidase S9A N-terminal" evidence="10">
    <location>
        <begin position="60"/>
        <end position="124"/>
    </location>
</feature>
<dbReference type="GO" id="GO:0006508">
    <property type="term" value="P:proteolysis"/>
    <property type="evidence" value="ECO:0007669"/>
    <property type="project" value="UniProtKB-KW"/>
</dbReference>
<feature type="compositionally biased region" description="Basic and acidic residues" evidence="8">
    <location>
        <begin position="1002"/>
        <end position="1016"/>
    </location>
</feature>
<dbReference type="InterPro" id="IPR023302">
    <property type="entry name" value="Pept_S9A_N"/>
</dbReference>
<dbReference type="InterPro" id="IPR001375">
    <property type="entry name" value="Peptidase_S9_cat"/>
</dbReference>
<sequence length="1077" mass="122924">MQIKALSPCPSFTPPSSSTSQKSSLSSPPTSFTTESSDGTQWAMTTKPKKVPRPQLPKPAKRIPRPITLHNETLIDNYRWMHQIDKDPDVRAYIDAEEKYTKAWIHYSGIERLQKQLEKEMHQIKKAMVSKSFLDDLDDDNDIESGHEGSTENPKKPPKQRLEGTQFWDIDRWRYWLDSTEGDYGIYKRRPIPHNGYLRAMEQKRAEYMPSPTFDYGLSSLHAHTSDEYIGGCSNGAQTAQGLYASDVPISVQVVLDVNHIVKEQKQHGGQGEFSFGSMEIQPRYTFLRRSIPSEEDGAVEGPKEPEYMFVAYTFDTSGDERYKVRITSIVDAPPDHGNIPNVDGSAYTMKECLITGSGSLGSALDNAGPETRWLKIGRSLYLYFTKLDSKGLPREVWRVLVESFDPNQDQERGFCCGEDELKPELVMREEDEKNVLALSQTNDHRYMLIESSGQTTSRTYFWTIGSPEKGWNLIRQSENNVVYKVEHHSGYFYLRTNHGDSVNFKVIRIPVALYDNSTSLATPLVSRNRQDHTSNIAELPLRGCFLNCMDDQTVIEHDPNEFLERFESFVEHFVAWVWRAGLQEIRIFHAPHPGDNDPEKWPLTELERLRPYDRNYNVATVMPGNIRDEEERLMRDFYNTRLRYSNCSFVHPWALYEYDMHSLTPMVLSRMDEDDREDKIRKATRLVCRDTFPMGVHYGKSKSSLASSPELMSSINDLSDINALLEKDKDPWKEQDKEIAKFKEMRLMVPSTHSTMNDTNTGEQVPILIPVSLVYYNFSDGNFPRAAFVKAYGAYGTMTSAMFEPEVDLPLLRRGLIIVQVHPRGDGVLGTQWYKDGKSVNKTNTFYDVEDVLLYLRDSGMVQPAGVVIEGRSAGGLISGWIANRWGENPIPKETMGNQHDRGQGNIVREMVKVVLAQVPFMDVIGDMTDKDVAWVEYEWAEWGNPLESVEVFEVMKQYSPYDRIRNQPYPAMMIMGGLSDSRVSYAEPLKFVAKLRSVDGKTNDCRPREGKEGGEGGPLEEEDLEDKREKEEMCAGKKDTALLLKMEDGGHFSGNSSLWMAFALHHLETTIVVTE</sequence>
<keyword evidence="4" id="KW-0720">Serine protease</keyword>
<evidence type="ECO:0000256" key="8">
    <source>
        <dbReference type="SAM" id="MobiDB-lite"/>
    </source>
</evidence>
<evidence type="ECO:0000256" key="7">
    <source>
        <dbReference type="ARBA" id="ARBA00045448"/>
    </source>
</evidence>
<dbReference type="Gene3D" id="3.40.50.1820">
    <property type="entry name" value="alpha/beta hydrolase"/>
    <property type="match status" value="3"/>
</dbReference>
<evidence type="ECO:0000313" key="12">
    <source>
        <dbReference type="Proteomes" id="UP000696485"/>
    </source>
</evidence>
<proteinExistence type="inferred from homology"/>
<dbReference type="EMBL" id="JAAAUY010000004">
    <property type="protein sequence ID" value="KAF9338285.1"/>
    <property type="molecule type" value="Genomic_DNA"/>
</dbReference>
<evidence type="ECO:0000256" key="2">
    <source>
        <dbReference type="ARBA" id="ARBA00022670"/>
    </source>
</evidence>
<keyword evidence="12" id="KW-1185">Reference proteome</keyword>
<evidence type="ECO:0000256" key="4">
    <source>
        <dbReference type="ARBA" id="ARBA00022825"/>
    </source>
</evidence>
<dbReference type="Pfam" id="PF02897">
    <property type="entry name" value="Peptidase_S9_N"/>
    <property type="match status" value="2"/>
</dbReference>
<dbReference type="InterPro" id="IPR002470">
    <property type="entry name" value="Peptidase_S9A"/>
</dbReference>
<evidence type="ECO:0000256" key="3">
    <source>
        <dbReference type="ARBA" id="ARBA00022801"/>
    </source>
</evidence>
<feature type="region of interest" description="Disordered" evidence="8">
    <location>
        <begin position="1"/>
        <end position="67"/>
    </location>
</feature>
<dbReference type="InterPro" id="IPR029058">
    <property type="entry name" value="AB_hydrolase_fold"/>
</dbReference>
<feature type="domain" description="Peptidase S9A N-terminal" evidence="10">
    <location>
        <begin position="309"/>
        <end position="663"/>
    </location>
</feature>
<evidence type="ECO:0000256" key="1">
    <source>
        <dbReference type="ARBA" id="ARBA00005228"/>
    </source>
</evidence>
<feature type="region of interest" description="Disordered" evidence="8">
    <location>
        <begin position="136"/>
        <end position="162"/>
    </location>
</feature>
<evidence type="ECO:0000256" key="6">
    <source>
        <dbReference type="ARBA" id="ARBA00042165"/>
    </source>
</evidence>
<comment type="function">
    <text evidence="7">Serine peptidase whose precise substrate specificity remains unclear. Does not cleave peptides after a arginine or lysine residue. Regulates trans-Golgi network morphology and sorting by regulating the membrane binding of the AP-1 complex. May play a role in the regulation of synaptic vesicle exocytosis.</text>
</comment>
<reference evidence="11" key="1">
    <citation type="journal article" date="2020" name="Fungal Divers.">
        <title>Resolving the Mortierellaceae phylogeny through synthesis of multi-gene phylogenetics and phylogenomics.</title>
        <authorList>
            <person name="Vandepol N."/>
            <person name="Liber J."/>
            <person name="Desiro A."/>
            <person name="Na H."/>
            <person name="Kennedy M."/>
            <person name="Barry K."/>
            <person name="Grigoriev I.V."/>
            <person name="Miller A.N."/>
            <person name="O'Donnell K."/>
            <person name="Stajich J.E."/>
            <person name="Bonito G."/>
        </authorList>
    </citation>
    <scope>NUCLEOTIDE SEQUENCE</scope>
    <source>
        <strain evidence="11">NVP1</strain>
    </source>
</reference>